<dbReference type="Proteomes" id="UP000028501">
    <property type="component" value="Chromosome"/>
</dbReference>
<dbReference type="SUPFAM" id="SSF52540">
    <property type="entry name" value="P-loop containing nucleoside triphosphate hydrolases"/>
    <property type="match status" value="1"/>
</dbReference>
<accession>A0A075WII5</accession>
<evidence type="ECO:0000313" key="1">
    <source>
        <dbReference type="EMBL" id="AIG97398.1"/>
    </source>
</evidence>
<protein>
    <submittedName>
        <fullName evidence="1">Uncharacterized protein</fullName>
    </submittedName>
</protein>
<organism evidence="1 2">
    <name type="scientific">Archaeoglobus fulgidus DSM 8774</name>
    <dbReference type="NCBI Taxonomy" id="1344584"/>
    <lineage>
        <taxon>Archaea</taxon>
        <taxon>Methanobacteriati</taxon>
        <taxon>Methanobacteriota</taxon>
        <taxon>Archaeoglobi</taxon>
        <taxon>Archaeoglobales</taxon>
        <taxon>Archaeoglobaceae</taxon>
        <taxon>Archaeoglobus</taxon>
    </lineage>
</organism>
<evidence type="ECO:0000313" key="2">
    <source>
        <dbReference type="Proteomes" id="UP000028501"/>
    </source>
</evidence>
<gene>
    <name evidence="1" type="ORF">AFULGI_00005970</name>
</gene>
<dbReference type="GeneID" id="24794123"/>
<name>A0A075WII5_ARCFL</name>
<dbReference type="EMBL" id="CP006577">
    <property type="protein sequence ID" value="AIG97398.1"/>
    <property type="molecule type" value="Genomic_DNA"/>
</dbReference>
<dbReference type="InterPro" id="IPR027417">
    <property type="entry name" value="P-loop_NTPase"/>
</dbReference>
<reference evidence="1 2" key="1">
    <citation type="submission" date="2013-07" db="EMBL/GenBank/DDBJ databases">
        <title>Genome of Archaeoglobus fulgidus.</title>
        <authorList>
            <person name="Fiebig A."/>
            <person name="Birkeland N.-K."/>
        </authorList>
    </citation>
    <scope>NUCLEOTIDE SEQUENCE [LARGE SCALE GENOMIC DNA]</scope>
    <source>
        <strain evidence="1 2">DSM 8774</strain>
    </source>
</reference>
<dbReference type="RefSeq" id="WP_048095117.1">
    <property type="nucleotide sequence ID" value="NZ_CP006577.1"/>
</dbReference>
<dbReference type="HOGENOM" id="CLU_005157_0_0_2"/>
<sequence>MIRGRYSNYLSIDKDFVPVFTEEVDRINKNLWKSFIPHVKFEEVLEKTIKALERANINDTRSIWIYGAYGTGKTHAVFVIKHLLEDDIGEVEDYIEKRNLAPNLGKKLLALREREKILLVFKSGAGHVRTPERLLLEVQDAIYKSYRNYIREYGEYKQNKTEIQLLRERVDDDIINWEMLIEKYRADLKEISSVEDIKRKLDDEDIDLNFVERLLNALEKEGITIFKFSIERFKEWLREIFNDGKITRILFIWDEFSGFFQPGAPLDVFQELAHLTQELPFYLLIVTHRHLEQWSKALTEDVQKLKDRFHYIPYTMETVTTYELISNVICPIKEKSEDWDWYLKHIWTTLESNFSLEKEAYNLVEIERNVNLSDFQKLLPIHPYTAYLSARIAQYFGSSQRTIFKFLKSEEKASFATFLNEHPKDSWYLLTPDFLWDYFFVFNEEVAEFYPEVLSVTSYWNAWKDRLEEGELKVFKVVMLLSALNKRIQDLGQYARPFRSTLKLAFAGTPLYPQLDQILKQLVNKQILRECKTPTDKEYWIPTHEINSEDLDRIPPLKFSEFIEQISDMFDDVVAHRRVALKVISAEEALKGNIPRVNVLPYQTGVILIVMKTLERIEDLKKKTIELSQRHPNTLFLVSLEELGEPEWDTIVINTKYEKVLKKANKEKDAKYYRDEIEEIIKRWLNNIKKGRFYAVFMKSGQEHKIYERVEGTQGIQDVISDVIEQLFPFGLDKIIPKDPLWKKEYSKEGLQIGLEQFRFKANRGKYSELYNIFVIRDRVLDEEGNFTDECELKKNHPLCKMRSTIKEIFEENDSISLEYIWDTLQKPPFGLYNSPIGSFILGILMKEYSEGYYYTDGKIYGEVSPAQMVNLLYDTIKGMREWKLLKLSPEQKKFCELIAEIFGLSEEEVKYPKHAIINLRSKIKVHYRYPLWVLKYALEKEKLFDFDDYTNGAIELFELLDEIVKALPEEDTGELISKNTEKFIKEFVGCMESLPSFDYDQILSKLQRFADPDKFRIGFSEFTNEYFFREISDESKEIPIEVLDNKLRERLQEEPWAWKEEKAKSVLNRMSTEVEVSKLLSEIFGFRELFIDAACNAIKNKIKSGEHLPLWLYRYHPEIDEDTEKVIGMLEKLLDTEPQLIEFDLGAFLEEIKVSKELLNRITHDSRTAMRSWITDTLDKEIGDEELDALIEKIKETVSRNPKIGESQLLDIVRKTLKELRITILRENLRNQLKKIFGTENMIQFYRDAFIPIALVKYLPEFTSFNLPDNTTTDELLKDLTKINNLPEEKLEKYVKFLEEQKEILESIRNPEISYKAFKNFFGKEWIEGIFTENDLEDLKQYLLQFLGQNIEFWTEQQIRKRFENWKVSKYKERFYERLRERIKAMSEKDAKELLIKMIEDSDLGLRIMDLIKNSEVG</sequence>
<dbReference type="KEGG" id="afg:AFULGI_00005970"/>
<dbReference type="Gene3D" id="3.40.50.2300">
    <property type="match status" value="1"/>
</dbReference>
<proteinExistence type="predicted"/>